<name>A0A2P2P5K5_RHIMU</name>
<evidence type="ECO:0000313" key="1">
    <source>
        <dbReference type="EMBL" id="MBX49997.1"/>
    </source>
</evidence>
<dbReference type="AlphaFoldDB" id="A0A2P2P5K5"/>
<protein>
    <submittedName>
        <fullName evidence="1">Uncharacterized protein</fullName>
    </submittedName>
</protein>
<reference evidence="1" key="1">
    <citation type="submission" date="2018-02" db="EMBL/GenBank/DDBJ databases">
        <title>Rhizophora mucronata_Transcriptome.</title>
        <authorList>
            <person name="Meera S.P."/>
            <person name="Sreeshan A."/>
            <person name="Augustine A."/>
        </authorList>
    </citation>
    <scope>NUCLEOTIDE SEQUENCE</scope>
    <source>
        <tissue evidence="1">Leaf</tissue>
    </source>
</reference>
<organism evidence="1">
    <name type="scientific">Rhizophora mucronata</name>
    <name type="common">Asiatic mangrove</name>
    <dbReference type="NCBI Taxonomy" id="61149"/>
    <lineage>
        <taxon>Eukaryota</taxon>
        <taxon>Viridiplantae</taxon>
        <taxon>Streptophyta</taxon>
        <taxon>Embryophyta</taxon>
        <taxon>Tracheophyta</taxon>
        <taxon>Spermatophyta</taxon>
        <taxon>Magnoliopsida</taxon>
        <taxon>eudicotyledons</taxon>
        <taxon>Gunneridae</taxon>
        <taxon>Pentapetalae</taxon>
        <taxon>rosids</taxon>
        <taxon>fabids</taxon>
        <taxon>Malpighiales</taxon>
        <taxon>Rhizophoraceae</taxon>
        <taxon>Rhizophora</taxon>
    </lineage>
</organism>
<accession>A0A2P2P5K5</accession>
<sequence>MNIRYTWFEPSKEFNLCYKPLVHILRYLLVNLFVI</sequence>
<dbReference type="EMBL" id="GGEC01069513">
    <property type="protein sequence ID" value="MBX49997.1"/>
    <property type="molecule type" value="Transcribed_RNA"/>
</dbReference>
<proteinExistence type="predicted"/>